<dbReference type="GO" id="GO:0005829">
    <property type="term" value="C:cytosol"/>
    <property type="evidence" value="ECO:0007669"/>
    <property type="project" value="TreeGrafter"/>
</dbReference>
<dbReference type="Gene3D" id="3.30.420.40">
    <property type="match status" value="2"/>
</dbReference>
<proteinExistence type="predicted"/>
<dbReference type="SUPFAM" id="SSF53067">
    <property type="entry name" value="Actin-like ATPase domain"/>
    <property type="match status" value="2"/>
</dbReference>
<dbReference type="NCBIfam" id="TIGR03725">
    <property type="entry name" value="T6A_YeaZ"/>
    <property type="match status" value="1"/>
</dbReference>
<keyword evidence="2" id="KW-0808">Transferase</keyword>
<dbReference type="InterPro" id="IPR022496">
    <property type="entry name" value="T6A_TsaB"/>
</dbReference>
<dbReference type="CDD" id="cd24032">
    <property type="entry name" value="ASKHA_NBD_TsaB"/>
    <property type="match status" value="1"/>
</dbReference>
<dbReference type="GO" id="GO:0061711">
    <property type="term" value="F:tRNA N(6)-L-threonylcarbamoyladenine synthase activity"/>
    <property type="evidence" value="ECO:0007669"/>
    <property type="project" value="UniProtKB-EC"/>
</dbReference>
<sequence length="242" mass="25824">MKILALETSATACSVALCEDERLLAQNFEHCGLTHSRTLMPMLEGMLDMAGVPLSEVDVIAVAAGPGSFTGLRIGVSAAKGLAWPGDKPCAGVSTLEAMAWTVAHTGLEVCSVMDARRHQVYNGRFVLAPDGKSLLRLAPDRAIALSDLAEELKKEGKTQILVGDGADLCYTTLKEQGLDVVLAPPHLRNQTAWGVARCALEQARAGQLTDARGLTPSYHRLSQAERERLAREQAAQAAKPK</sequence>
<dbReference type="GO" id="GO:0002949">
    <property type="term" value="P:tRNA threonylcarbamoyladenosine modification"/>
    <property type="evidence" value="ECO:0007669"/>
    <property type="project" value="InterPro"/>
</dbReference>
<comment type="caution">
    <text evidence="2">The sequence shown here is derived from an EMBL/GenBank/DDBJ whole genome shotgun (WGS) entry which is preliminary data.</text>
</comment>
<dbReference type="PANTHER" id="PTHR11735">
    <property type="entry name" value="TRNA N6-ADENOSINE THREONYLCARBAMOYLTRANSFERASE"/>
    <property type="match status" value="1"/>
</dbReference>
<reference evidence="2" key="1">
    <citation type="journal article" date="2021" name="PeerJ">
        <title>Extensive microbial diversity within the chicken gut microbiome revealed by metagenomics and culture.</title>
        <authorList>
            <person name="Gilroy R."/>
            <person name="Ravi A."/>
            <person name="Getino M."/>
            <person name="Pursley I."/>
            <person name="Horton D.L."/>
            <person name="Alikhan N.F."/>
            <person name="Baker D."/>
            <person name="Gharbi K."/>
            <person name="Hall N."/>
            <person name="Watson M."/>
            <person name="Adriaenssens E.M."/>
            <person name="Foster-Nyarko E."/>
            <person name="Jarju S."/>
            <person name="Secka A."/>
            <person name="Antonio M."/>
            <person name="Oren A."/>
            <person name="Chaudhuri R.R."/>
            <person name="La Ragione R."/>
            <person name="Hildebrand F."/>
            <person name="Pallen M.J."/>
        </authorList>
    </citation>
    <scope>NUCLEOTIDE SEQUENCE</scope>
    <source>
        <strain evidence="2">ChiGjej6B6-1540</strain>
    </source>
</reference>
<feature type="domain" description="Gcp-like" evidence="1">
    <location>
        <begin position="34"/>
        <end position="150"/>
    </location>
</feature>
<keyword evidence="2" id="KW-0012">Acyltransferase</keyword>
<dbReference type="InterPro" id="IPR043129">
    <property type="entry name" value="ATPase_NBD"/>
</dbReference>
<accession>A0A9D1RTR7</accession>
<reference evidence="2" key="2">
    <citation type="submission" date="2021-04" db="EMBL/GenBank/DDBJ databases">
        <authorList>
            <person name="Gilroy R."/>
        </authorList>
    </citation>
    <scope>NUCLEOTIDE SEQUENCE</scope>
    <source>
        <strain evidence="2">ChiGjej6B6-1540</strain>
    </source>
</reference>
<dbReference type="AlphaFoldDB" id="A0A9D1RTR7"/>
<evidence type="ECO:0000313" key="3">
    <source>
        <dbReference type="Proteomes" id="UP000824192"/>
    </source>
</evidence>
<dbReference type="EMBL" id="DXGA01000115">
    <property type="protein sequence ID" value="HIW94024.1"/>
    <property type="molecule type" value="Genomic_DNA"/>
</dbReference>
<dbReference type="InterPro" id="IPR000905">
    <property type="entry name" value="Gcp-like_dom"/>
</dbReference>
<organism evidence="2 3">
    <name type="scientific">Candidatus Flavonifractor merdipullorum</name>
    <dbReference type="NCBI Taxonomy" id="2838590"/>
    <lineage>
        <taxon>Bacteria</taxon>
        <taxon>Bacillati</taxon>
        <taxon>Bacillota</taxon>
        <taxon>Clostridia</taxon>
        <taxon>Eubacteriales</taxon>
        <taxon>Oscillospiraceae</taxon>
        <taxon>Flavonifractor</taxon>
    </lineage>
</organism>
<protein>
    <submittedName>
        <fullName evidence="2">tRNA (Adenosine(37)-N6)-threonylcarbamoyltransferase complex dimerization subunit type 1 TsaB</fullName>
        <ecNumber evidence="2">2.3.1.234</ecNumber>
    </submittedName>
</protein>
<gene>
    <name evidence="2" type="primary">tsaB</name>
    <name evidence="2" type="ORF">H9868_05735</name>
</gene>
<evidence type="ECO:0000313" key="2">
    <source>
        <dbReference type="EMBL" id="HIW94024.1"/>
    </source>
</evidence>
<name>A0A9D1RTR7_9FIRM</name>
<dbReference type="Pfam" id="PF00814">
    <property type="entry name" value="TsaD"/>
    <property type="match status" value="1"/>
</dbReference>
<dbReference type="Proteomes" id="UP000824192">
    <property type="component" value="Unassembled WGS sequence"/>
</dbReference>
<dbReference type="PANTHER" id="PTHR11735:SF11">
    <property type="entry name" value="TRNA THREONYLCARBAMOYLADENOSINE BIOSYNTHESIS PROTEIN TSAB"/>
    <property type="match status" value="1"/>
</dbReference>
<dbReference type="EC" id="2.3.1.234" evidence="2"/>
<evidence type="ECO:0000259" key="1">
    <source>
        <dbReference type="Pfam" id="PF00814"/>
    </source>
</evidence>